<dbReference type="AlphaFoldDB" id="A0A699YGK0"/>
<dbReference type="GO" id="GO:0036064">
    <property type="term" value="C:ciliary basal body"/>
    <property type="evidence" value="ECO:0007669"/>
    <property type="project" value="TreeGrafter"/>
</dbReference>
<evidence type="ECO:0000259" key="1">
    <source>
        <dbReference type="Pfam" id="PF23743"/>
    </source>
</evidence>
<proteinExistence type="predicted"/>
<dbReference type="GO" id="GO:0016020">
    <property type="term" value="C:membrane"/>
    <property type="evidence" value="ECO:0007669"/>
    <property type="project" value="TreeGrafter"/>
</dbReference>
<dbReference type="PANTHER" id="PTHR16074">
    <property type="entry name" value="BARDET-BIEDL SYNDROME 7 PROTEIN"/>
    <property type="match status" value="1"/>
</dbReference>
<accession>A0A699YGK0</accession>
<organism evidence="2 3">
    <name type="scientific">Haematococcus lacustris</name>
    <name type="common">Green alga</name>
    <name type="synonym">Haematococcus pluvialis</name>
    <dbReference type="NCBI Taxonomy" id="44745"/>
    <lineage>
        <taxon>Eukaryota</taxon>
        <taxon>Viridiplantae</taxon>
        <taxon>Chlorophyta</taxon>
        <taxon>core chlorophytes</taxon>
        <taxon>Chlorophyceae</taxon>
        <taxon>CS clade</taxon>
        <taxon>Chlamydomonadales</taxon>
        <taxon>Haematococcaceae</taxon>
        <taxon>Haematococcus</taxon>
    </lineage>
</organism>
<evidence type="ECO:0000313" key="2">
    <source>
        <dbReference type="EMBL" id="GFH06074.1"/>
    </source>
</evidence>
<feature type="non-terminal residue" evidence="2">
    <location>
        <position position="1"/>
    </location>
</feature>
<gene>
    <name evidence="2" type="ORF">HaLaN_00643</name>
</gene>
<evidence type="ECO:0000313" key="3">
    <source>
        <dbReference type="Proteomes" id="UP000485058"/>
    </source>
</evidence>
<dbReference type="Proteomes" id="UP000485058">
    <property type="component" value="Unassembled WGS sequence"/>
</dbReference>
<dbReference type="EMBL" id="BLLF01000021">
    <property type="protein sequence ID" value="GFH06074.1"/>
    <property type="molecule type" value="Genomic_DNA"/>
</dbReference>
<dbReference type="GO" id="GO:0034464">
    <property type="term" value="C:BBSome"/>
    <property type="evidence" value="ECO:0007669"/>
    <property type="project" value="TreeGrafter"/>
</dbReference>
<sequence>MELELFRHDVMQTGTCGRGTMAILPMEEKKTQKVALGDYNGVIQAFSVKKGEIASSFKTLPTPQQKVKGLSRKGKEFFRFDTSITESIRKVSVHDKLIWTSAEYVHNQFVEGKDKAFYLAPDRINDAELVPLISKDDWSPVLACQDHQIRVMTGPNVFYQVATAGAPVSVRYVTESHDPGHRFPNARELLGAGAIADGERERPAGDGAAQHQKAGCHTSHLQWLGLQQDWHERHCGGKGRWCAGTV</sequence>
<dbReference type="GO" id="GO:0060271">
    <property type="term" value="P:cilium assembly"/>
    <property type="evidence" value="ECO:0007669"/>
    <property type="project" value="TreeGrafter"/>
</dbReference>
<comment type="caution">
    <text evidence="2">The sequence shown here is derived from an EMBL/GenBank/DDBJ whole genome shotgun (WGS) entry which is preliminary data.</text>
</comment>
<dbReference type="GO" id="GO:0005930">
    <property type="term" value="C:axoneme"/>
    <property type="evidence" value="ECO:0007669"/>
    <property type="project" value="TreeGrafter"/>
</dbReference>
<name>A0A699YGK0_HAELA</name>
<dbReference type="GO" id="GO:0008104">
    <property type="term" value="P:intracellular protein localization"/>
    <property type="evidence" value="ECO:0007669"/>
    <property type="project" value="TreeGrafter"/>
</dbReference>
<dbReference type="PANTHER" id="PTHR16074:SF4">
    <property type="entry name" value="BARDET-BIEDL SYNDROME 7 PROTEIN"/>
    <property type="match status" value="1"/>
</dbReference>
<dbReference type="Pfam" id="PF23743">
    <property type="entry name" value="Beta-prop_BBS7"/>
    <property type="match status" value="1"/>
</dbReference>
<keyword evidence="3" id="KW-1185">Reference proteome</keyword>
<protein>
    <submittedName>
        <fullName evidence="2">Bardet-Biedl syndrome 7 protein</fullName>
    </submittedName>
</protein>
<reference evidence="2 3" key="1">
    <citation type="submission" date="2020-02" db="EMBL/GenBank/DDBJ databases">
        <title>Draft genome sequence of Haematococcus lacustris strain NIES-144.</title>
        <authorList>
            <person name="Morimoto D."/>
            <person name="Nakagawa S."/>
            <person name="Yoshida T."/>
            <person name="Sawayama S."/>
        </authorList>
    </citation>
    <scope>NUCLEOTIDE SEQUENCE [LARGE SCALE GENOMIC DNA]</scope>
    <source>
        <strain evidence="2 3">NIES-144</strain>
    </source>
</reference>
<dbReference type="InterPro" id="IPR056332">
    <property type="entry name" value="Beta-prop_BBS7"/>
</dbReference>
<feature type="domain" description="BBS7 beta-propeller" evidence="1">
    <location>
        <begin position="64"/>
        <end position="176"/>
    </location>
</feature>